<protein>
    <recommendedName>
        <fullName evidence="4">FAD-dependent oxidoreductase</fullName>
    </recommendedName>
</protein>
<name>A0A2W1JWD5_9CYAN</name>
<dbReference type="RefSeq" id="WP_199464401.1">
    <property type="nucleotide sequence ID" value="NZ_CAWNWM010000008.1"/>
</dbReference>
<dbReference type="InterPro" id="IPR005288">
    <property type="entry name" value="NadB"/>
</dbReference>
<evidence type="ECO:0000313" key="3">
    <source>
        <dbReference type="Proteomes" id="UP000248857"/>
    </source>
</evidence>
<dbReference type="EMBL" id="PQWO01000008">
    <property type="protein sequence ID" value="PZD72717.1"/>
    <property type="molecule type" value="Genomic_DNA"/>
</dbReference>
<dbReference type="PANTHER" id="PTHR42716">
    <property type="entry name" value="L-ASPARTATE OXIDASE"/>
    <property type="match status" value="1"/>
</dbReference>
<dbReference type="PANTHER" id="PTHR42716:SF1">
    <property type="entry name" value="SLL0471 PROTEIN"/>
    <property type="match status" value="1"/>
</dbReference>
<dbReference type="Gene3D" id="3.50.50.60">
    <property type="entry name" value="FAD/NAD(P)-binding domain"/>
    <property type="match status" value="1"/>
</dbReference>
<evidence type="ECO:0008006" key="4">
    <source>
        <dbReference type="Google" id="ProtNLM"/>
    </source>
</evidence>
<gene>
    <name evidence="2" type="ORF">C1752_03314</name>
</gene>
<dbReference type="InterPro" id="IPR036188">
    <property type="entry name" value="FAD/NAD-bd_sf"/>
</dbReference>
<dbReference type="Pfam" id="PF12831">
    <property type="entry name" value="FAD_oxidored"/>
    <property type="match status" value="3"/>
</dbReference>
<feature type="chain" id="PRO_5016017065" description="FAD-dependent oxidoreductase" evidence="1">
    <location>
        <begin position="20"/>
        <end position="659"/>
    </location>
</feature>
<dbReference type="AlphaFoldDB" id="A0A2W1JWD5"/>
<sequence length="659" mass="73969">MMQQWFRNLLLTVCLASFAQPLTLAQQRPIDQKIACEILVVGGGLSGVATAYEALLAGRQVCLTELTDWIGGQISAQGTSALDEKETQREQRFFPRGYLTLRDRLIKNAKRERPGDCWVSLVCFLPEDGNEILQDMLQEAAKQGKGQLKFFPNTVVKSLQMEGPKGEIIQSVRAIQHQPAPGAPPLNTEPLSQTLQDSYREQDSERFSKTILSFGPPASGQWYVVEATETGELLALADLPYRVGVDARSHLNPSSSSTTAYPYCTQAFTYTFAMEATEEKQEHERPSFYTQMEPFYSFDQPRYAETPNLVFTYRRIFSAEEGANEKTVNPGDISMQNWGGGNDYGPGTAVDNFIYTRDQLRANGQLEPGGWQGGLRTSSLQGGEQLAQGYFYWWVAGTTDSKLTPVNKQPQPNVRYLRGLESPMGTVHGLSKYPYIRESRRLIGRPSYGYPEGFTIRETDVSRQDFRDDYYRETLTSGEYRDLITAKAGLKTLDVILDQVPVDEVELRMRSRIYPDSVGIGHYPVDFHPCMAESPPEKPGNMERSGERQGASQTFPYQIPLRAMIPPRINNLLVTGKSIATSHISAATYRVHSFEWSAGAAAGMAADYALEKDLSPHQLVEDMPRHNSHLAELQKRLNAKQNPTAFPDTSIFNQDWEDW</sequence>
<keyword evidence="3" id="KW-1185">Reference proteome</keyword>
<evidence type="ECO:0000256" key="1">
    <source>
        <dbReference type="SAM" id="SignalP"/>
    </source>
</evidence>
<keyword evidence="1" id="KW-0732">Signal</keyword>
<dbReference type="GO" id="GO:0008734">
    <property type="term" value="F:L-aspartate oxidase activity"/>
    <property type="evidence" value="ECO:0007669"/>
    <property type="project" value="InterPro"/>
</dbReference>
<proteinExistence type="predicted"/>
<dbReference type="Proteomes" id="UP000248857">
    <property type="component" value="Unassembled WGS sequence"/>
</dbReference>
<dbReference type="SUPFAM" id="SSF51905">
    <property type="entry name" value="FAD/NAD(P)-binding domain"/>
    <property type="match status" value="1"/>
</dbReference>
<accession>A0A2W1JWD5</accession>
<reference evidence="2 3" key="1">
    <citation type="journal article" date="2018" name="Sci. Rep.">
        <title>A novel species of the marine cyanobacterium Acaryochloris with a unique pigment content and lifestyle.</title>
        <authorList>
            <person name="Partensky F."/>
            <person name="Six C."/>
            <person name="Ratin M."/>
            <person name="Garczarek L."/>
            <person name="Vaulot D."/>
            <person name="Probert I."/>
            <person name="Calteau A."/>
            <person name="Gourvil P."/>
            <person name="Marie D."/>
            <person name="Grebert T."/>
            <person name="Bouchier C."/>
            <person name="Le Panse S."/>
            <person name="Gachenot M."/>
            <person name="Rodriguez F."/>
            <person name="Garrido J.L."/>
        </authorList>
    </citation>
    <scope>NUCLEOTIDE SEQUENCE [LARGE SCALE GENOMIC DNA]</scope>
    <source>
        <strain evidence="2 3">RCC1774</strain>
    </source>
</reference>
<comment type="caution">
    <text evidence="2">The sequence shown here is derived from an EMBL/GenBank/DDBJ whole genome shotgun (WGS) entry which is preliminary data.</text>
</comment>
<dbReference type="GO" id="GO:0009435">
    <property type="term" value="P:NAD+ biosynthetic process"/>
    <property type="evidence" value="ECO:0007669"/>
    <property type="project" value="InterPro"/>
</dbReference>
<evidence type="ECO:0000313" key="2">
    <source>
        <dbReference type="EMBL" id="PZD72717.1"/>
    </source>
</evidence>
<feature type="signal peptide" evidence="1">
    <location>
        <begin position="1"/>
        <end position="19"/>
    </location>
</feature>
<organism evidence="2 3">
    <name type="scientific">Acaryochloris thomasi RCC1774</name>
    <dbReference type="NCBI Taxonomy" id="1764569"/>
    <lineage>
        <taxon>Bacteria</taxon>
        <taxon>Bacillati</taxon>
        <taxon>Cyanobacteriota</taxon>
        <taxon>Cyanophyceae</taxon>
        <taxon>Acaryochloridales</taxon>
        <taxon>Acaryochloridaceae</taxon>
        <taxon>Acaryochloris</taxon>
        <taxon>Acaryochloris thomasi</taxon>
    </lineage>
</organism>